<dbReference type="Gene3D" id="3.40.970.10">
    <property type="entry name" value="Ribonuclease H1, N-terminal domain"/>
    <property type="match status" value="1"/>
</dbReference>
<evidence type="ECO:0000313" key="4">
    <source>
        <dbReference type="Proteomes" id="UP001218188"/>
    </source>
</evidence>
<dbReference type="SUPFAM" id="SSF55658">
    <property type="entry name" value="L9 N-domain-like"/>
    <property type="match status" value="1"/>
</dbReference>
<feature type="domain" description="Ribonuclease H1 N-terminal" evidence="2">
    <location>
        <begin position="145"/>
        <end position="186"/>
    </location>
</feature>
<organism evidence="3 4">
    <name type="scientific">Mycena alexandri</name>
    <dbReference type="NCBI Taxonomy" id="1745969"/>
    <lineage>
        <taxon>Eukaryota</taxon>
        <taxon>Fungi</taxon>
        <taxon>Dikarya</taxon>
        <taxon>Basidiomycota</taxon>
        <taxon>Agaricomycotina</taxon>
        <taxon>Agaricomycetes</taxon>
        <taxon>Agaricomycetidae</taxon>
        <taxon>Agaricales</taxon>
        <taxon>Marasmiineae</taxon>
        <taxon>Mycenaceae</taxon>
        <taxon>Mycena</taxon>
    </lineage>
</organism>
<reference evidence="3" key="1">
    <citation type="submission" date="2023-03" db="EMBL/GenBank/DDBJ databases">
        <title>Massive genome expansion in bonnet fungi (Mycena s.s.) driven by repeated elements and novel gene families across ecological guilds.</title>
        <authorList>
            <consortium name="Lawrence Berkeley National Laboratory"/>
            <person name="Harder C.B."/>
            <person name="Miyauchi S."/>
            <person name="Viragh M."/>
            <person name="Kuo A."/>
            <person name="Thoen E."/>
            <person name="Andreopoulos B."/>
            <person name="Lu D."/>
            <person name="Skrede I."/>
            <person name="Drula E."/>
            <person name="Henrissat B."/>
            <person name="Morin E."/>
            <person name="Kohler A."/>
            <person name="Barry K."/>
            <person name="LaButti K."/>
            <person name="Morin E."/>
            <person name="Salamov A."/>
            <person name="Lipzen A."/>
            <person name="Mereny Z."/>
            <person name="Hegedus B."/>
            <person name="Baldrian P."/>
            <person name="Stursova M."/>
            <person name="Weitz H."/>
            <person name="Taylor A."/>
            <person name="Grigoriev I.V."/>
            <person name="Nagy L.G."/>
            <person name="Martin F."/>
            <person name="Kauserud H."/>
        </authorList>
    </citation>
    <scope>NUCLEOTIDE SEQUENCE</scope>
    <source>
        <strain evidence="3">CBHHK200</strain>
    </source>
</reference>
<feature type="compositionally biased region" description="Pro residues" evidence="1">
    <location>
        <begin position="41"/>
        <end position="50"/>
    </location>
</feature>
<evidence type="ECO:0000256" key="1">
    <source>
        <dbReference type="SAM" id="MobiDB-lite"/>
    </source>
</evidence>
<evidence type="ECO:0000259" key="2">
    <source>
        <dbReference type="Pfam" id="PF01693"/>
    </source>
</evidence>
<dbReference type="Pfam" id="PF01693">
    <property type="entry name" value="Cauli_VI"/>
    <property type="match status" value="1"/>
</dbReference>
<keyword evidence="4" id="KW-1185">Reference proteome</keyword>
<sequence>MAKDGDEGLIDSARVYTDDEFAALIVTLSLSNVSVASPPRTQTPPPPPSPSLASPSRARTYTDDAFAIATLSLSDDVASPLTLARTQTPPLPQSPSRPLYFFESPTRSGYTSSWAVAGTATQGIPGGHVHAVTKAPKKKRTKKAAYTVFFGRVPGVFMTWAETKQLVDGVPNAIFRGYRTVAEAHAAYAYAHARSWMRVCGSALSSTPTPIPILPAPSTNSGPLNPLHGTEALNNTWYIVYRGVLPGVYHSNLEASLNTVGIGNALYESVEGREEAFRRYREAQAQRNRAISPPPSSYKKFHASILF</sequence>
<dbReference type="InterPro" id="IPR037056">
    <property type="entry name" value="RNase_H1_N_sf"/>
</dbReference>
<dbReference type="Proteomes" id="UP001218188">
    <property type="component" value="Unassembled WGS sequence"/>
</dbReference>
<dbReference type="EMBL" id="JARJCM010000160">
    <property type="protein sequence ID" value="KAJ7025070.1"/>
    <property type="molecule type" value="Genomic_DNA"/>
</dbReference>
<dbReference type="InterPro" id="IPR011320">
    <property type="entry name" value="RNase_H1_N"/>
</dbReference>
<accession>A0AAD6WU83</accession>
<feature type="region of interest" description="Disordered" evidence="1">
    <location>
        <begin position="34"/>
        <end position="57"/>
    </location>
</feature>
<comment type="caution">
    <text evidence="3">The sequence shown here is derived from an EMBL/GenBank/DDBJ whole genome shotgun (WGS) entry which is preliminary data.</text>
</comment>
<gene>
    <name evidence="3" type="ORF">C8F04DRAFT_1269682</name>
</gene>
<name>A0AAD6WU83_9AGAR</name>
<evidence type="ECO:0000313" key="3">
    <source>
        <dbReference type="EMBL" id="KAJ7025070.1"/>
    </source>
</evidence>
<proteinExistence type="predicted"/>
<protein>
    <recommendedName>
        <fullName evidence="2">Ribonuclease H1 N-terminal domain-containing protein</fullName>
    </recommendedName>
</protein>
<dbReference type="AlphaFoldDB" id="A0AAD6WU83"/>
<dbReference type="InterPro" id="IPR009027">
    <property type="entry name" value="Ribosomal_bL9/RNase_H1_N"/>
</dbReference>